<comment type="caution">
    <text evidence="1">The sequence shown here is derived from an EMBL/GenBank/DDBJ whole genome shotgun (WGS) entry which is preliminary data.</text>
</comment>
<dbReference type="PATRIC" id="fig|29536.5.peg.363"/>
<organism evidence="1 2">
    <name type="scientific">Flavobacterium succinicans</name>
    <dbReference type="NCBI Taxonomy" id="29536"/>
    <lineage>
        <taxon>Bacteria</taxon>
        <taxon>Pseudomonadati</taxon>
        <taxon>Bacteroidota</taxon>
        <taxon>Flavobacteriia</taxon>
        <taxon>Flavobacteriales</taxon>
        <taxon>Flavobacteriaceae</taxon>
        <taxon>Flavobacterium</taxon>
    </lineage>
</organism>
<dbReference type="Proteomes" id="UP000093807">
    <property type="component" value="Unassembled WGS sequence"/>
</dbReference>
<sequence>MELYGKKFAIAATDHEILYKLIAYFLRDATTCLQFNIDLDKGILLTGPIGCGKTSLMHLMKCLTATEHKFFVKPCRDISFEFIQEGYPIIHKYSSGKLYPSQPKTLCFDDLGTENNLKYYGNECNVMGEILLSRYDLFVAKKIPTHLTTNLSASEIESIYGNRVRSRLREMVNLIAFKKTVADKR</sequence>
<protein>
    <recommendedName>
        <fullName evidence="3">ATPase</fullName>
    </recommendedName>
</protein>
<reference evidence="1 2" key="1">
    <citation type="submission" date="2016-06" db="EMBL/GenBank/DDBJ databases">
        <title>Draft genome sequence of Flavobacterium succinicans strain DD5b.</title>
        <authorList>
            <person name="Poehlein A."/>
            <person name="Daniel R."/>
            <person name="Simeonova D.D."/>
        </authorList>
    </citation>
    <scope>NUCLEOTIDE SEQUENCE [LARGE SCALE GENOMIC DNA]</scope>
    <source>
        <strain evidence="1 2">DD5b</strain>
    </source>
</reference>
<accession>A0A199XV09</accession>
<dbReference type="Gene3D" id="3.40.50.300">
    <property type="entry name" value="P-loop containing nucleotide triphosphate hydrolases"/>
    <property type="match status" value="1"/>
</dbReference>
<gene>
    <name evidence="1" type="ORF">FLB_03430</name>
</gene>
<dbReference type="EMBL" id="JMTM01000013">
    <property type="protein sequence ID" value="OAZ05252.1"/>
    <property type="molecule type" value="Genomic_DNA"/>
</dbReference>
<keyword evidence="2" id="KW-1185">Reference proteome</keyword>
<proteinExistence type="predicted"/>
<dbReference type="SUPFAM" id="SSF52540">
    <property type="entry name" value="P-loop containing nucleoside triphosphate hydrolases"/>
    <property type="match status" value="1"/>
</dbReference>
<evidence type="ECO:0008006" key="3">
    <source>
        <dbReference type="Google" id="ProtNLM"/>
    </source>
</evidence>
<dbReference type="AlphaFoldDB" id="A0A199XV09"/>
<dbReference type="InterPro" id="IPR027417">
    <property type="entry name" value="P-loop_NTPase"/>
</dbReference>
<name>A0A199XV09_9FLAO</name>
<evidence type="ECO:0000313" key="1">
    <source>
        <dbReference type="EMBL" id="OAZ05252.1"/>
    </source>
</evidence>
<evidence type="ECO:0000313" key="2">
    <source>
        <dbReference type="Proteomes" id="UP000093807"/>
    </source>
</evidence>